<feature type="compositionally biased region" description="Basic and acidic residues" evidence="1">
    <location>
        <begin position="408"/>
        <end position="422"/>
    </location>
</feature>
<dbReference type="EMBL" id="CAEX01001003">
    <property type="protein sequence ID" value="CCD18370.1"/>
    <property type="molecule type" value="Genomic_DNA"/>
</dbReference>
<feature type="compositionally biased region" description="Basic and acidic residues" evidence="1">
    <location>
        <begin position="372"/>
        <end position="381"/>
    </location>
</feature>
<feature type="compositionally biased region" description="Basic and acidic residues" evidence="1">
    <location>
        <begin position="95"/>
        <end position="105"/>
    </location>
</feature>
<feature type="compositionally biased region" description="Polar residues" evidence="1">
    <location>
        <begin position="160"/>
        <end position="169"/>
    </location>
</feature>
<feature type="region of interest" description="Disordered" evidence="1">
    <location>
        <begin position="159"/>
        <end position="280"/>
    </location>
</feature>
<evidence type="ECO:0000256" key="1">
    <source>
        <dbReference type="SAM" id="MobiDB-lite"/>
    </source>
</evidence>
<feature type="region of interest" description="Disordered" evidence="1">
    <location>
        <begin position="311"/>
        <end position="333"/>
    </location>
</feature>
<dbReference type="AlphaFoldDB" id="F9WLH8"/>
<proteinExistence type="predicted"/>
<evidence type="ECO:0000313" key="3">
    <source>
        <dbReference type="Proteomes" id="UP000009027"/>
    </source>
</evidence>
<keyword evidence="3" id="KW-1185">Reference proteome</keyword>
<protein>
    <submittedName>
        <fullName evidence="2">Uncharacterized protein</fullName>
    </submittedName>
</protein>
<reference evidence="2 3" key="1">
    <citation type="journal article" date="2012" name="Proc. Natl. Acad. Sci. U.S.A.">
        <title>Antigenic diversity is generated by distinct evolutionary mechanisms in African trypanosome species.</title>
        <authorList>
            <person name="Jackson A.P."/>
            <person name="Berry A."/>
            <person name="Aslett M."/>
            <person name="Allison H.C."/>
            <person name="Burton P."/>
            <person name="Vavrova-Anderson J."/>
            <person name="Brown R."/>
            <person name="Browne H."/>
            <person name="Corton N."/>
            <person name="Hauser H."/>
            <person name="Gamble J."/>
            <person name="Gilderthorp R."/>
            <person name="Marcello L."/>
            <person name="McQuillan J."/>
            <person name="Otto T.D."/>
            <person name="Quail M.A."/>
            <person name="Sanders M.J."/>
            <person name="van Tonder A."/>
            <person name="Ginger M.L."/>
            <person name="Field M.C."/>
            <person name="Barry J.D."/>
            <person name="Hertz-Fowler C."/>
            <person name="Berriman M."/>
        </authorList>
    </citation>
    <scope>NUCLEOTIDE SEQUENCE</scope>
    <source>
        <strain evidence="2 3">Y486</strain>
    </source>
</reference>
<evidence type="ECO:0000313" key="2">
    <source>
        <dbReference type="EMBL" id="CCD18370.1"/>
    </source>
</evidence>
<dbReference type="VEuPathDB" id="TriTrypDB:TvY486_0010500"/>
<feature type="compositionally biased region" description="Basic and acidic residues" evidence="1">
    <location>
        <begin position="258"/>
        <end position="267"/>
    </location>
</feature>
<feature type="region of interest" description="Disordered" evidence="1">
    <location>
        <begin position="394"/>
        <end position="445"/>
    </location>
</feature>
<name>F9WLH8_TRYVY</name>
<feature type="region of interest" description="Disordered" evidence="1">
    <location>
        <begin position="353"/>
        <end position="381"/>
    </location>
</feature>
<organism evidence="2 3">
    <name type="scientific">Trypanosoma vivax (strain Y486)</name>
    <dbReference type="NCBI Taxonomy" id="1055687"/>
    <lineage>
        <taxon>Eukaryota</taxon>
        <taxon>Discoba</taxon>
        <taxon>Euglenozoa</taxon>
        <taxon>Kinetoplastea</taxon>
        <taxon>Metakinetoplastina</taxon>
        <taxon>Trypanosomatida</taxon>
        <taxon>Trypanosomatidae</taxon>
        <taxon>Trypanosoma</taxon>
        <taxon>Duttonella</taxon>
    </lineage>
</organism>
<feature type="compositionally biased region" description="Basic residues" evidence="1">
    <location>
        <begin position="222"/>
        <end position="232"/>
    </location>
</feature>
<dbReference type="Proteomes" id="UP000009027">
    <property type="component" value="Unassembled WGS sequence"/>
</dbReference>
<feature type="compositionally biased region" description="Basic residues" evidence="1">
    <location>
        <begin position="311"/>
        <end position="326"/>
    </location>
</feature>
<gene>
    <name evidence="2" type="ORF">TvY486_0010500</name>
</gene>
<sequence length="445" mass="48658">MVTHADRDGTPSRPRCSVAGAKQRSRRSGWSARGHRPCAQPRHWQRARRGRSRESNAPRRGRQDRLSGQGAASALCAGSRGRGAARCRNAVRTAHAGERKARERAGGLPGRQLRTEAGLQCTRESTGRKPTARGSTGTRLSPRWPASANTVAACGATTHACKSQRSATNRGKAAAGKQSEEERRNDSKKCPLHKGRTGLVSRQNGRHTGGKCTAGWSGSARGPRRRACKSARGRLTQDRRNRAHARGPKGPAAGGRLARRERTERRGRASQRRKVWDERKGREWQGAERAVRSEERTGGRRVLRPGLWDRMRRRSGGHGATKKQLRQRRDVGSTLRAAGEAHGIAETVAMSKRRTEHVGQRGARLARKRGEHRGEEAEERQGLWPRIAQRSGHAATNSLLGGDVRQGPVERGEPLKNTEAPRKHGLRGPCGVTGVGMQRGGGRFA</sequence>
<feature type="compositionally biased region" description="Basic and acidic residues" evidence="1">
    <location>
        <begin position="52"/>
        <end position="65"/>
    </location>
</feature>
<feature type="compositionally biased region" description="Gly residues" evidence="1">
    <location>
        <begin position="431"/>
        <end position="445"/>
    </location>
</feature>
<accession>F9WLH8</accession>
<feature type="compositionally biased region" description="Low complexity" evidence="1">
    <location>
        <begin position="70"/>
        <end position="88"/>
    </location>
</feature>
<feature type="region of interest" description="Disordered" evidence="1">
    <location>
        <begin position="1"/>
        <end position="144"/>
    </location>
</feature>
<feature type="compositionally biased region" description="Basic and acidic residues" evidence="1">
    <location>
        <begin position="178"/>
        <end position="189"/>
    </location>
</feature>
<feature type="compositionally biased region" description="Basic and acidic residues" evidence="1">
    <location>
        <begin position="1"/>
        <end position="10"/>
    </location>
</feature>